<dbReference type="EMBL" id="LVVZ01000003">
    <property type="protein sequence ID" value="OKL45787.1"/>
    <property type="molecule type" value="Genomic_DNA"/>
</dbReference>
<feature type="domain" description="Ketoreductase" evidence="4">
    <location>
        <begin position="8"/>
        <end position="204"/>
    </location>
</feature>
<dbReference type="Pfam" id="PF00106">
    <property type="entry name" value="adh_short"/>
    <property type="match status" value="1"/>
</dbReference>
<accession>A0A1U7JM40</accession>
<dbReference type="Gene3D" id="3.40.50.720">
    <property type="entry name" value="NAD(P)-binding Rossmann-like Domain"/>
    <property type="match status" value="1"/>
</dbReference>
<evidence type="ECO:0000313" key="5">
    <source>
        <dbReference type="EMBL" id="OKL45787.1"/>
    </source>
</evidence>
<dbReference type="InterPro" id="IPR057326">
    <property type="entry name" value="KR_dom"/>
</dbReference>
<evidence type="ECO:0000256" key="2">
    <source>
        <dbReference type="ARBA" id="ARBA00023002"/>
    </source>
</evidence>
<evidence type="ECO:0000256" key="1">
    <source>
        <dbReference type="ARBA" id="ARBA00006484"/>
    </source>
</evidence>
<name>A0A1U7JM40_9HYPH</name>
<dbReference type="SMART" id="SM00822">
    <property type="entry name" value="PKS_KR"/>
    <property type="match status" value="1"/>
</dbReference>
<dbReference type="PRINTS" id="PR00080">
    <property type="entry name" value="SDRFAMILY"/>
</dbReference>
<dbReference type="Proteomes" id="UP000185783">
    <property type="component" value="Unassembled WGS sequence"/>
</dbReference>
<dbReference type="STRING" id="197461.A3843_01285"/>
<keyword evidence="2" id="KW-0560">Oxidoreductase</keyword>
<reference evidence="5 6" key="1">
    <citation type="submission" date="2016-03" db="EMBL/GenBank/DDBJ databases">
        <title>Genome sequence of Nesiotobacter sp. nov., a moderately halophilic alphaproteobacterium isolated from the Yellow Sea, China.</title>
        <authorList>
            <person name="Zhang G."/>
            <person name="Zhang R."/>
        </authorList>
    </citation>
    <scope>NUCLEOTIDE SEQUENCE [LARGE SCALE GENOMIC DNA]</scope>
    <source>
        <strain evidence="5 6">WB1-6</strain>
    </source>
</reference>
<dbReference type="InterPro" id="IPR002347">
    <property type="entry name" value="SDR_fam"/>
</dbReference>
<evidence type="ECO:0000313" key="6">
    <source>
        <dbReference type="Proteomes" id="UP000185783"/>
    </source>
</evidence>
<dbReference type="InterPro" id="IPR051687">
    <property type="entry name" value="Peroxisomal_Beta-Oxidation"/>
</dbReference>
<proteinExistence type="inferred from homology"/>
<dbReference type="FunFam" id="3.40.50.720:FF:000084">
    <property type="entry name" value="Short-chain dehydrogenase reductase"/>
    <property type="match status" value="1"/>
</dbReference>
<dbReference type="InterPro" id="IPR036291">
    <property type="entry name" value="NAD(P)-bd_dom_sf"/>
</dbReference>
<dbReference type="PRINTS" id="PR00081">
    <property type="entry name" value="GDHRDH"/>
</dbReference>
<organism evidence="5 6">
    <name type="scientific">Pseudovibrio exalbescens</name>
    <dbReference type="NCBI Taxonomy" id="197461"/>
    <lineage>
        <taxon>Bacteria</taxon>
        <taxon>Pseudomonadati</taxon>
        <taxon>Pseudomonadota</taxon>
        <taxon>Alphaproteobacteria</taxon>
        <taxon>Hyphomicrobiales</taxon>
        <taxon>Stappiaceae</taxon>
        <taxon>Pseudovibrio</taxon>
    </lineage>
</organism>
<dbReference type="GO" id="GO:0016491">
    <property type="term" value="F:oxidoreductase activity"/>
    <property type="evidence" value="ECO:0007669"/>
    <property type="project" value="UniProtKB-KW"/>
</dbReference>
<dbReference type="PANTHER" id="PTHR45024">
    <property type="entry name" value="DEHYDROGENASES, SHORT CHAIN"/>
    <property type="match status" value="1"/>
</dbReference>
<comment type="caution">
    <text evidence="5">The sequence shown here is derived from an EMBL/GenBank/DDBJ whole genome shotgun (WGS) entry which is preliminary data.</text>
</comment>
<dbReference type="AlphaFoldDB" id="A0A1U7JM40"/>
<dbReference type="PANTHER" id="PTHR45024:SF2">
    <property type="entry name" value="SCP2 DOMAIN-CONTAINING PROTEIN"/>
    <property type="match status" value="1"/>
</dbReference>
<dbReference type="SUPFAM" id="SSF51735">
    <property type="entry name" value="NAD(P)-binding Rossmann-fold domains"/>
    <property type="match status" value="1"/>
</dbReference>
<gene>
    <name evidence="5" type="ORF">A3843_01285</name>
</gene>
<dbReference type="RefSeq" id="WP_028482052.1">
    <property type="nucleotide sequence ID" value="NZ_LVVZ01000003.1"/>
</dbReference>
<dbReference type="InterPro" id="IPR020904">
    <property type="entry name" value="Sc_DH/Rdtase_CS"/>
</dbReference>
<dbReference type="PROSITE" id="PS00061">
    <property type="entry name" value="ADH_SHORT"/>
    <property type="match status" value="1"/>
</dbReference>
<sequence length="300" mass="31725">MPIDFEGRTAIVTGAGGGLGRVYALELAKRGARVVINDLGGAVDGEGRSSTAAEKVCDEIEQNGGTALANSADVTNEAEVADMVQDAQSKFGRVDILINNAGILRDKSFHKMTMADWEKVVAVHLTGAAVCTRAVWPVMREQAYGRVVMTTSPSGLCGNFGQANYGAAKAGLWGLMNTLALEGAKYNIHTNCIAPTAVTRMTEELLDASSTQTLKPENVAPAVLFLCSDQAPNKIVIMAAGGSYSVAQLIETPGLHLPQEERTPEGIAARFERIRSLEGGYSSSSAFDHVANLLKAPRDE</sequence>
<dbReference type="CDD" id="cd05353">
    <property type="entry name" value="hydroxyacyl-CoA-like_DH_SDR_c-like"/>
    <property type="match status" value="1"/>
</dbReference>
<keyword evidence="6" id="KW-1185">Reference proteome</keyword>
<evidence type="ECO:0000256" key="3">
    <source>
        <dbReference type="RuleBase" id="RU000363"/>
    </source>
</evidence>
<evidence type="ECO:0000259" key="4">
    <source>
        <dbReference type="SMART" id="SM00822"/>
    </source>
</evidence>
<protein>
    <submittedName>
        <fullName evidence="5">3-oxoacyl-ACP reductase</fullName>
    </submittedName>
</protein>
<comment type="similarity">
    <text evidence="1 3">Belongs to the short-chain dehydrogenases/reductases (SDR) family.</text>
</comment>